<evidence type="ECO:0000313" key="11">
    <source>
        <dbReference type="Proteomes" id="UP000006346"/>
    </source>
</evidence>
<dbReference type="STRING" id="768706.Desor_0075"/>
<dbReference type="SMART" id="SM00977">
    <property type="entry name" value="TilS_C"/>
    <property type="match status" value="1"/>
</dbReference>
<dbReference type="EMBL" id="CP003108">
    <property type="protein sequence ID" value="AET65833.1"/>
    <property type="molecule type" value="Genomic_DNA"/>
</dbReference>
<evidence type="ECO:0000256" key="7">
    <source>
        <dbReference type="ARBA" id="ARBA00048539"/>
    </source>
</evidence>
<dbReference type="Gene3D" id="3.40.50.620">
    <property type="entry name" value="HUPs"/>
    <property type="match status" value="1"/>
</dbReference>
<dbReference type="PATRIC" id="fig|768706.3.peg.70"/>
<dbReference type="GO" id="GO:0006400">
    <property type="term" value="P:tRNA modification"/>
    <property type="evidence" value="ECO:0007669"/>
    <property type="project" value="UniProtKB-UniRule"/>
</dbReference>
<comment type="domain">
    <text evidence="8">The N-terminal region contains the highly conserved SGGXDS motif, predicted to be a P-loop motif involved in ATP binding.</text>
</comment>
<evidence type="ECO:0000256" key="3">
    <source>
        <dbReference type="ARBA" id="ARBA00022598"/>
    </source>
</evidence>
<dbReference type="SUPFAM" id="SSF56037">
    <property type="entry name" value="PheT/TilS domain"/>
    <property type="match status" value="1"/>
</dbReference>
<dbReference type="EC" id="6.3.4.19" evidence="8"/>
<dbReference type="NCBIfam" id="TIGR02433">
    <property type="entry name" value="lysidine_TilS_C"/>
    <property type="match status" value="1"/>
</dbReference>
<evidence type="ECO:0000259" key="9">
    <source>
        <dbReference type="SMART" id="SM00977"/>
    </source>
</evidence>
<proteinExistence type="inferred from homology"/>
<keyword evidence="4 8" id="KW-0819">tRNA processing</keyword>
<keyword evidence="3 8" id="KW-0436">Ligase</keyword>
<dbReference type="SUPFAM" id="SSF82829">
    <property type="entry name" value="MesJ substrate recognition domain-like"/>
    <property type="match status" value="1"/>
</dbReference>
<dbReference type="PANTHER" id="PTHR43033:SF1">
    <property type="entry name" value="TRNA(ILE)-LYSIDINE SYNTHASE-RELATED"/>
    <property type="match status" value="1"/>
</dbReference>
<dbReference type="HAMAP" id="MF_01161">
    <property type="entry name" value="tRNA_Ile_lys_synt"/>
    <property type="match status" value="1"/>
</dbReference>
<dbReference type="Pfam" id="PF01171">
    <property type="entry name" value="ATP_bind_3"/>
    <property type="match status" value="1"/>
</dbReference>
<sequence>MYDQLCKTILPRLIPNGTKVLVAVSGGPDSMALSHILWRYAREEGHRGISIILTHVHHGVRKESDDEVTLVQNMAKLWDLPCRVHRFDAKGYAKTVGRSFQEAARAWRYDRWKEDMVEEGCSLLATAHHLGDQAETILFRLLRGSGTAGLGGMYPCKGSIIRPLLGFTKADILQYCKREGIPFALDHSNEEPIYARNRIRLELLPELEKNYNSRIQEVLGRTGELLRWDEEYFIGQVNAAWKRYFFLDSQGDVCLRIEVFDEPAAILSRLLRKAAMQVTGEPRGMGFAYITKIMNSQGKLGWVQDLPGLRVKIITEGLQFRSDKTTTMTEQAWIEAEIPLKLGCWEEIPNLKEKIGLWKDEDLDSFCIGNESKIAVFGPKLAEQSLLCRTRRKGDKMWFRGVGHKSLKKVFQEAKIEDNARHKIPLIACGSEVLWIPGVRQSGQYPAEDNEEKLYCILTQQTVRSNLDSL</sequence>
<name>G7W7G2_DESOD</name>
<dbReference type="NCBIfam" id="TIGR02432">
    <property type="entry name" value="lysidine_TilS_N"/>
    <property type="match status" value="1"/>
</dbReference>
<reference evidence="10 11" key="2">
    <citation type="journal article" date="2012" name="J. Bacteriol.">
        <title>Complete genome sequences of Desulfosporosinus orientis DSM765T, Desulfosporosinus youngiae DSM17734T, Desulfosporosinus meridiei DSM13257T, and Desulfosporosinus acidiphilus DSM22704T.</title>
        <authorList>
            <person name="Pester M."/>
            <person name="Brambilla E."/>
            <person name="Alazard D."/>
            <person name="Rattei T."/>
            <person name="Weinmaier T."/>
            <person name="Han J."/>
            <person name="Lucas S."/>
            <person name="Lapidus A."/>
            <person name="Cheng J.F."/>
            <person name="Goodwin L."/>
            <person name="Pitluck S."/>
            <person name="Peters L."/>
            <person name="Ovchinnikova G."/>
            <person name="Teshima H."/>
            <person name="Detter J.C."/>
            <person name="Han C.S."/>
            <person name="Tapia R."/>
            <person name="Land M.L."/>
            <person name="Hauser L."/>
            <person name="Kyrpides N.C."/>
            <person name="Ivanova N.N."/>
            <person name="Pagani I."/>
            <person name="Huntmann M."/>
            <person name="Wei C.L."/>
            <person name="Davenport K.W."/>
            <person name="Daligault H."/>
            <person name="Chain P.S."/>
            <person name="Chen A."/>
            <person name="Mavromatis K."/>
            <person name="Markowitz V."/>
            <person name="Szeto E."/>
            <person name="Mikhailova N."/>
            <person name="Pati A."/>
            <person name="Wagner M."/>
            <person name="Woyke T."/>
            <person name="Ollivier B."/>
            <person name="Klenk H.P."/>
            <person name="Spring S."/>
            <person name="Loy A."/>
        </authorList>
    </citation>
    <scope>NUCLEOTIDE SEQUENCE [LARGE SCALE GENOMIC DNA]</scope>
    <source>
        <strain evidence="11">ATCC 19365 / DSM 765 / NCIMB 8382 / VKM B-1628</strain>
    </source>
</reference>
<accession>G7W7G2</accession>
<comment type="similarity">
    <text evidence="8">Belongs to the tRNA(Ile)-lysidine synthase family.</text>
</comment>
<dbReference type="InterPro" id="IPR012796">
    <property type="entry name" value="Lysidine-tRNA-synth_C"/>
</dbReference>
<dbReference type="KEGG" id="dor:Desor_0075"/>
<evidence type="ECO:0000256" key="6">
    <source>
        <dbReference type="ARBA" id="ARBA00022840"/>
    </source>
</evidence>
<evidence type="ECO:0000313" key="10">
    <source>
        <dbReference type="EMBL" id="AET65833.1"/>
    </source>
</evidence>
<feature type="binding site" evidence="8">
    <location>
        <begin position="25"/>
        <end position="30"/>
    </location>
    <ligand>
        <name>ATP</name>
        <dbReference type="ChEBI" id="CHEBI:30616"/>
    </ligand>
</feature>
<evidence type="ECO:0000256" key="8">
    <source>
        <dbReference type="HAMAP-Rule" id="MF_01161"/>
    </source>
</evidence>
<dbReference type="GO" id="GO:0005524">
    <property type="term" value="F:ATP binding"/>
    <property type="evidence" value="ECO:0007669"/>
    <property type="project" value="UniProtKB-UniRule"/>
</dbReference>
<evidence type="ECO:0000256" key="1">
    <source>
        <dbReference type="ARBA" id="ARBA00004496"/>
    </source>
</evidence>
<evidence type="ECO:0000256" key="2">
    <source>
        <dbReference type="ARBA" id="ARBA00022490"/>
    </source>
</evidence>
<gene>
    <name evidence="8" type="primary">tilS</name>
    <name evidence="10" type="ordered locus">Desor_0075</name>
</gene>
<dbReference type="SUPFAM" id="SSF52402">
    <property type="entry name" value="Adenine nucleotide alpha hydrolases-like"/>
    <property type="match status" value="1"/>
</dbReference>
<comment type="function">
    <text evidence="8">Ligates lysine onto the cytidine present at position 34 of the AUA codon-specific tRNA(Ile) that contains the anticodon CAU, in an ATP-dependent manner. Cytidine is converted to lysidine, thus changing the amino acid specificity of the tRNA from methionine to isoleucine.</text>
</comment>
<reference evidence="11" key="1">
    <citation type="submission" date="2011-11" db="EMBL/GenBank/DDBJ databases">
        <title>Complete sequence of Desulfosporosinus orientis DSM 765.</title>
        <authorList>
            <person name="Lucas S."/>
            <person name="Han J."/>
            <person name="Lapidus A."/>
            <person name="Cheng J.-F."/>
            <person name="Goodwin L."/>
            <person name="Pitluck S."/>
            <person name="Peters L."/>
            <person name="Ovchinnikova G."/>
            <person name="Teshima H."/>
            <person name="Detter J.C."/>
            <person name="Han C."/>
            <person name="Tapia R."/>
            <person name="Land M."/>
            <person name="Hauser L."/>
            <person name="Kyrpides N."/>
            <person name="Ivanova N."/>
            <person name="Pagani I."/>
            <person name="Pester M."/>
            <person name="Spring S."/>
            <person name="Ollivier B."/>
            <person name="Rattei T."/>
            <person name="Klenk H.-P."/>
            <person name="Wagner M."/>
            <person name="Loy A."/>
            <person name="Woyke T."/>
        </authorList>
    </citation>
    <scope>NUCLEOTIDE SEQUENCE [LARGE SCALE GENOMIC DNA]</scope>
    <source>
        <strain evidence="11">ATCC 19365 / DSM 765 / NCIMB 8382 / VKM B-1628</strain>
    </source>
</reference>
<dbReference type="CDD" id="cd01992">
    <property type="entry name" value="TilS_N"/>
    <property type="match status" value="1"/>
</dbReference>
<dbReference type="GO" id="GO:0005737">
    <property type="term" value="C:cytoplasm"/>
    <property type="evidence" value="ECO:0007669"/>
    <property type="project" value="UniProtKB-SubCell"/>
</dbReference>
<feature type="domain" description="Lysidine-tRNA(Ile) synthetase C-terminal" evidence="9">
    <location>
        <begin position="386"/>
        <end position="457"/>
    </location>
</feature>
<dbReference type="GO" id="GO:0032267">
    <property type="term" value="F:tRNA(Ile)-lysidine synthase activity"/>
    <property type="evidence" value="ECO:0007669"/>
    <property type="project" value="UniProtKB-EC"/>
</dbReference>
<protein>
    <recommendedName>
        <fullName evidence="8">tRNA(Ile)-lysidine synthase</fullName>
        <ecNumber evidence="8">6.3.4.19</ecNumber>
    </recommendedName>
    <alternativeName>
        <fullName evidence="8">tRNA(Ile)-2-lysyl-cytidine synthase</fullName>
    </alternativeName>
    <alternativeName>
        <fullName evidence="8">tRNA(Ile)-lysidine synthetase</fullName>
    </alternativeName>
</protein>
<dbReference type="AlphaFoldDB" id="G7W7G2"/>
<keyword evidence="11" id="KW-1185">Reference proteome</keyword>
<dbReference type="eggNOG" id="COG0037">
    <property type="taxonomic scope" value="Bacteria"/>
</dbReference>
<comment type="catalytic activity">
    <reaction evidence="7 8">
        <text>cytidine(34) in tRNA(Ile2) + L-lysine + ATP = lysidine(34) in tRNA(Ile2) + AMP + diphosphate + H(+)</text>
        <dbReference type="Rhea" id="RHEA:43744"/>
        <dbReference type="Rhea" id="RHEA-COMP:10625"/>
        <dbReference type="Rhea" id="RHEA-COMP:10670"/>
        <dbReference type="ChEBI" id="CHEBI:15378"/>
        <dbReference type="ChEBI" id="CHEBI:30616"/>
        <dbReference type="ChEBI" id="CHEBI:32551"/>
        <dbReference type="ChEBI" id="CHEBI:33019"/>
        <dbReference type="ChEBI" id="CHEBI:82748"/>
        <dbReference type="ChEBI" id="CHEBI:83665"/>
        <dbReference type="ChEBI" id="CHEBI:456215"/>
        <dbReference type="EC" id="6.3.4.19"/>
    </reaction>
</comment>
<dbReference type="InterPro" id="IPR014729">
    <property type="entry name" value="Rossmann-like_a/b/a_fold"/>
</dbReference>
<dbReference type="InterPro" id="IPR011063">
    <property type="entry name" value="TilS/TtcA_N"/>
</dbReference>
<organism evidence="10 11">
    <name type="scientific">Desulfosporosinus orientis (strain ATCC 19365 / DSM 765 / NCIMB 8382 / VKM B-1628 / Singapore I)</name>
    <name type="common">Desulfotomaculum orientis</name>
    <dbReference type="NCBI Taxonomy" id="768706"/>
    <lineage>
        <taxon>Bacteria</taxon>
        <taxon>Bacillati</taxon>
        <taxon>Bacillota</taxon>
        <taxon>Clostridia</taxon>
        <taxon>Eubacteriales</taxon>
        <taxon>Desulfitobacteriaceae</taxon>
        <taxon>Desulfosporosinus</taxon>
    </lineage>
</organism>
<dbReference type="InterPro" id="IPR012795">
    <property type="entry name" value="tRNA_Ile_lys_synt_N"/>
</dbReference>
<evidence type="ECO:0000256" key="4">
    <source>
        <dbReference type="ARBA" id="ARBA00022694"/>
    </source>
</evidence>
<dbReference type="HOGENOM" id="CLU_018869_0_1_9"/>
<dbReference type="Proteomes" id="UP000006346">
    <property type="component" value="Chromosome"/>
</dbReference>
<keyword evidence="6 8" id="KW-0067">ATP-binding</keyword>
<dbReference type="Pfam" id="PF11734">
    <property type="entry name" value="TilS_C"/>
    <property type="match status" value="1"/>
</dbReference>
<comment type="subcellular location">
    <subcellularLocation>
        <location evidence="1 8">Cytoplasm</location>
    </subcellularLocation>
</comment>
<dbReference type="InterPro" id="IPR012094">
    <property type="entry name" value="tRNA_Ile_lys_synt"/>
</dbReference>
<dbReference type="RefSeq" id="WP_014182662.1">
    <property type="nucleotide sequence ID" value="NC_016584.1"/>
</dbReference>
<evidence type="ECO:0000256" key="5">
    <source>
        <dbReference type="ARBA" id="ARBA00022741"/>
    </source>
</evidence>
<keyword evidence="2 8" id="KW-0963">Cytoplasm</keyword>
<dbReference type="OrthoDB" id="9807403at2"/>
<keyword evidence="5 8" id="KW-0547">Nucleotide-binding</keyword>
<dbReference type="PANTHER" id="PTHR43033">
    <property type="entry name" value="TRNA(ILE)-LYSIDINE SYNTHASE-RELATED"/>
    <property type="match status" value="1"/>
</dbReference>